<evidence type="ECO:0000313" key="1">
    <source>
        <dbReference type="EMBL" id="KAJ8313178.1"/>
    </source>
</evidence>
<accession>A0ABQ9F716</accession>
<proteinExistence type="predicted"/>
<organism evidence="1 2">
    <name type="scientific">Tegillarca granosa</name>
    <name type="common">Malaysian cockle</name>
    <name type="synonym">Anadara granosa</name>
    <dbReference type="NCBI Taxonomy" id="220873"/>
    <lineage>
        <taxon>Eukaryota</taxon>
        <taxon>Metazoa</taxon>
        <taxon>Spiralia</taxon>
        <taxon>Lophotrochozoa</taxon>
        <taxon>Mollusca</taxon>
        <taxon>Bivalvia</taxon>
        <taxon>Autobranchia</taxon>
        <taxon>Pteriomorphia</taxon>
        <taxon>Arcoida</taxon>
        <taxon>Arcoidea</taxon>
        <taxon>Arcidae</taxon>
        <taxon>Tegillarca</taxon>
    </lineage>
</organism>
<dbReference type="Proteomes" id="UP001217089">
    <property type="component" value="Unassembled WGS sequence"/>
</dbReference>
<protein>
    <submittedName>
        <fullName evidence="1">Uncharacterized protein</fullName>
    </submittedName>
</protein>
<gene>
    <name evidence="1" type="ORF">KUTeg_009271</name>
</gene>
<evidence type="ECO:0000313" key="2">
    <source>
        <dbReference type="Proteomes" id="UP001217089"/>
    </source>
</evidence>
<sequence>MWVCCFTVSKSVQKARQYNASGKQSEMIYISDSVKRPSPGQVGVILHAPRANTSAMLDVFWGADDDITIHIPNQLRDKIWGHKYVNLALLLKGSAELKDFYTASNLVLNESGCLESRPKVVLPCRTFCRRLINSTSGLSKPFHHIRLSSELKEDLRMWLLWVSNADIQLFTDSSAKFGNGFWAFLMVSGPLGLGPNSDNQSVVIIINWLTSKSTLALAMLHTFVLRCLQLNITFRAQHIRVVTTSNAKVYHVYRWTNFASFLLMRTRNHHLCWTGYGWSSVGAQPDRGSNYVSFKEMFGYWGRLLYIGHAEWQIDSYQDIYVWNI</sequence>
<dbReference type="EMBL" id="JARBDR010000416">
    <property type="protein sequence ID" value="KAJ8313178.1"/>
    <property type="molecule type" value="Genomic_DNA"/>
</dbReference>
<comment type="caution">
    <text evidence="1">The sequence shown here is derived from an EMBL/GenBank/DDBJ whole genome shotgun (WGS) entry which is preliminary data.</text>
</comment>
<keyword evidence="2" id="KW-1185">Reference proteome</keyword>
<reference evidence="1 2" key="1">
    <citation type="submission" date="2022-12" db="EMBL/GenBank/DDBJ databases">
        <title>Chromosome-level genome of Tegillarca granosa.</title>
        <authorList>
            <person name="Kim J."/>
        </authorList>
    </citation>
    <scope>NUCLEOTIDE SEQUENCE [LARGE SCALE GENOMIC DNA]</scope>
    <source>
        <strain evidence="1">Teg-2019</strain>
        <tissue evidence="1">Adductor muscle</tissue>
    </source>
</reference>
<name>A0ABQ9F716_TEGGR</name>